<dbReference type="EC" id="3.7.1.8" evidence="1"/>
<sequence>MKEILQFAVLMVIVLMLLVYVFQRQLIYFPSREMPRREDYQAEDMRVVTLHTRDGLRLQSWFKAPKAGLPVILYLHGNAGHIGYRMPFARQLLEAGFGLLQLEYRGYGGNEGHPTEAGLYEDARAGMRFLESEHLSDSGIVVFGESLGTAVATQIALENQFCAVILQSPFTSLSHLARYHYPWALIPPWDRYDSLERIGRMHAPLLIVHGLQDAIVPYAHGKTLYQAANAPKKMLSFTQAGHNTLWSAPEFSRHVIDFIKSHCAERQGNGMSVNVKNG</sequence>
<dbReference type="PANTHER" id="PTHR12277:SF81">
    <property type="entry name" value="PROTEIN ABHD13"/>
    <property type="match status" value="1"/>
</dbReference>
<dbReference type="InterPro" id="IPR029058">
    <property type="entry name" value="AB_hydrolase_fold"/>
</dbReference>
<name>A0A0W0TQW2_9GAMM</name>
<proteinExistence type="predicted"/>
<dbReference type="GO" id="GO:0016787">
    <property type="term" value="F:hydrolase activity"/>
    <property type="evidence" value="ECO:0007669"/>
    <property type="project" value="UniProtKB-KW"/>
</dbReference>
<keyword evidence="1" id="KW-0378">Hydrolase</keyword>
<keyword evidence="2" id="KW-1185">Reference proteome</keyword>
<dbReference type="SUPFAM" id="SSF53474">
    <property type="entry name" value="alpha/beta-Hydrolases"/>
    <property type="match status" value="1"/>
</dbReference>
<accession>A0A0W0TQW2</accession>
<reference evidence="1 2" key="1">
    <citation type="submission" date="2015-11" db="EMBL/GenBank/DDBJ databases">
        <title>Genomic analysis of 38 Legionella species identifies large and diverse effector repertoires.</title>
        <authorList>
            <person name="Burstein D."/>
            <person name="Amaro F."/>
            <person name="Zusman T."/>
            <person name="Lifshitz Z."/>
            <person name="Cohen O."/>
            <person name="Gilbert J.A."/>
            <person name="Pupko T."/>
            <person name="Shuman H.A."/>
            <person name="Segal G."/>
        </authorList>
    </citation>
    <scope>NUCLEOTIDE SEQUENCE [LARGE SCALE GENOMIC DNA]</scope>
    <source>
        <strain evidence="1 2">ATCC 49504</strain>
    </source>
</reference>
<evidence type="ECO:0000313" key="2">
    <source>
        <dbReference type="Proteomes" id="UP000054785"/>
    </source>
</evidence>
<dbReference type="Proteomes" id="UP000054785">
    <property type="component" value="Unassembled WGS sequence"/>
</dbReference>
<dbReference type="Gene3D" id="3.40.50.1820">
    <property type="entry name" value="alpha/beta hydrolase"/>
    <property type="match status" value="1"/>
</dbReference>
<gene>
    <name evidence="1" type="primary">bphD</name>
    <name evidence="1" type="ORF">Lgee_1686</name>
</gene>
<dbReference type="RefSeq" id="WP_051550990.1">
    <property type="nucleotide sequence ID" value="NZ_CAAAHN010000001.1"/>
</dbReference>
<organism evidence="1 2">
    <name type="scientific">Legionella geestiana</name>
    <dbReference type="NCBI Taxonomy" id="45065"/>
    <lineage>
        <taxon>Bacteria</taxon>
        <taxon>Pseudomonadati</taxon>
        <taxon>Pseudomonadota</taxon>
        <taxon>Gammaproteobacteria</taxon>
        <taxon>Legionellales</taxon>
        <taxon>Legionellaceae</taxon>
        <taxon>Legionella</taxon>
    </lineage>
</organism>
<evidence type="ECO:0000313" key="1">
    <source>
        <dbReference type="EMBL" id="KTC97910.1"/>
    </source>
</evidence>
<dbReference type="OrthoDB" id="9798884at2"/>
<dbReference type="AlphaFoldDB" id="A0A0W0TQW2"/>
<dbReference type="InterPro" id="IPR022742">
    <property type="entry name" value="Hydrolase_4"/>
</dbReference>
<comment type="caution">
    <text evidence="1">The sequence shown here is derived from an EMBL/GenBank/DDBJ whole genome shotgun (WGS) entry which is preliminary data.</text>
</comment>
<dbReference type="PATRIC" id="fig|45065.4.peg.1828"/>
<dbReference type="EMBL" id="LNYC01000068">
    <property type="protein sequence ID" value="KTC97910.1"/>
    <property type="molecule type" value="Genomic_DNA"/>
</dbReference>
<dbReference type="STRING" id="45065.Lgee_1686"/>
<dbReference type="PANTHER" id="PTHR12277">
    <property type="entry name" value="ALPHA/BETA HYDROLASE DOMAIN-CONTAINING PROTEIN"/>
    <property type="match status" value="1"/>
</dbReference>
<dbReference type="Pfam" id="PF12146">
    <property type="entry name" value="Hydrolase_4"/>
    <property type="match status" value="1"/>
</dbReference>
<protein>
    <submittedName>
        <fullName evidence="1">2-hydroxy-6-oxo-6-phenylhexa-2,4-dienoate hydrolase</fullName>
        <ecNumber evidence="1">3.7.1.8</ecNumber>
    </submittedName>
</protein>